<keyword evidence="3" id="KW-0802">TPR repeat</keyword>
<organism evidence="6 7">
    <name type="scientific">Acidithiobacillus ferrooxidans</name>
    <name type="common">Thiobacillus ferrooxidans</name>
    <dbReference type="NCBI Taxonomy" id="920"/>
    <lineage>
        <taxon>Bacteria</taxon>
        <taxon>Pseudomonadati</taxon>
        <taxon>Pseudomonadota</taxon>
        <taxon>Acidithiobacillia</taxon>
        <taxon>Acidithiobacillales</taxon>
        <taxon>Acidithiobacillaceae</taxon>
        <taxon>Acidithiobacillus</taxon>
    </lineage>
</organism>
<keyword evidence="1" id="KW-0479">Metal-binding</keyword>
<evidence type="ECO:0000256" key="2">
    <source>
        <dbReference type="ARBA" id="ARBA00022737"/>
    </source>
</evidence>
<feature type="transmembrane region" description="Helical" evidence="4">
    <location>
        <begin position="6"/>
        <end position="25"/>
    </location>
</feature>
<comment type="caution">
    <text evidence="6">The sequence shown here is derived from an EMBL/GenBank/DDBJ whole genome shotgun (WGS) entry which is preliminary data.</text>
</comment>
<evidence type="ECO:0000259" key="5">
    <source>
        <dbReference type="Pfam" id="PF18073"/>
    </source>
</evidence>
<evidence type="ECO:0000313" key="6">
    <source>
        <dbReference type="EMBL" id="OAP87237.1"/>
    </source>
</evidence>
<evidence type="ECO:0000256" key="4">
    <source>
        <dbReference type="SAM" id="Phobius"/>
    </source>
</evidence>
<evidence type="ECO:0000313" key="7">
    <source>
        <dbReference type="Proteomes" id="UP000078302"/>
    </source>
</evidence>
<accession>A0A179B6C8</accession>
<dbReference type="InterPro" id="IPR011990">
    <property type="entry name" value="TPR-like_helical_dom_sf"/>
</dbReference>
<keyword evidence="2" id="KW-0677">Repeat</keyword>
<dbReference type="PANTHER" id="PTHR45586">
    <property type="entry name" value="TPR REPEAT-CONTAINING PROTEIN PA4667"/>
    <property type="match status" value="1"/>
</dbReference>
<keyword evidence="7" id="KW-1185">Reference proteome</keyword>
<sequence>MTASGVYMLVALVLLVAIALGVWVGRITSYRKSALGTSDTIPEIYIQGLNHLLSERNDEAVEVFLDALRQHPESVDILLALGRLFRRRGELERALRVHQHLLEQPALAPDLRQSVLFEIAQDYLKAGILDRAESILKELLDRQPDHLEGLATLAELYELGSEWMQSIAVRQRLSKAGARGQRPVIAMLYGELAEQSLLAGEAKQAKVFLESARKEDPENPRALVIGGRIAFDRQDWGAALSLWEKLLDSPVESVVLLILQPFLSVLRYAANDTDVQVTRERLLKMCNSPLAVKLLAHALQVVEGTPAATAYLRHVLLRQPDMRVMQVLLELDPDAPEPALYPVMAVAVRRLAVEPAVFYCQSCGYQSPQYYWRCPSCRQWGTFSGGYAL</sequence>
<dbReference type="InterPro" id="IPR051012">
    <property type="entry name" value="CellSynth/LPSAsmb/PSIAsmb"/>
</dbReference>
<feature type="domain" description="LapB rubredoxin metal binding" evidence="5">
    <location>
        <begin position="359"/>
        <end position="383"/>
    </location>
</feature>
<dbReference type="Gene3D" id="1.25.40.10">
    <property type="entry name" value="Tetratricopeptide repeat domain"/>
    <property type="match status" value="2"/>
</dbReference>
<dbReference type="Pfam" id="PF13432">
    <property type="entry name" value="TPR_16"/>
    <property type="match status" value="1"/>
</dbReference>
<gene>
    <name evidence="6" type="ORF">A4H96_15240</name>
</gene>
<keyword evidence="4" id="KW-0812">Transmembrane</keyword>
<dbReference type="Pfam" id="PF18073">
    <property type="entry name" value="Zn_ribbon_LapB"/>
    <property type="match status" value="1"/>
</dbReference>
<protein>
    <recommendedName>
        <fullName evidence="5">LapB rubredoxin metal binding domain-containing protein</fullName>
    </recommendedName>
</protein>
<keyword evidence="4" id="KW-1133">Transmembrane helix</keyword>
<dbReference type="GO" id="GO:0046872">
    <property type="term" value="F:metal ion binding"/>
    <property type="evidence" value="ECO:0007669"/>
    <property type="project" value="UniProtKB-KW"/>
</dbReference>
<evidence type="ECO:0000256" key="1">
    <source>
        <dbReference type="ARBA" id="ARBA00022723"/>
    </source>
</evidence>
<keyword evidence="4" id="KW-0472">Membrane</keyword>
<reference evidence="6 7" key="1">
    <citation type="submission" date="2016-04" db="EMBL/GenBank/DDBJ databases">
        <title>Acidithiobacillus ferrooxidans genome sequencing and assembly.</title>
        <authorList>
            <person name="Zhou Z."/>
        </authorList>
    </citation>
    <scope>NUCLEOTIDE SEQUENCE [LARGE SCALE GENOMIC DNA]</scope>
    <source>
        <strain evidence="6 7">BY0502</strain>
    </source>
</reference>
<dbReference type="EMBL" id="LVXZ01000291">
    <property type="protein sequence ID" value="OAP87237.1"/>
    <property type="molecule type" value="Genomic_DNA"/>
</dbReference>
<dbReference type="SUPFAM" id="SSF48452">
    <property type="entry name" value="TPR-like"/>
    <property type="match status" value="2"/>
</dbReference>
<evidence type="ECO:0000256" key="3">
    <source>
        <dbReference type="ARBA" id="ARBA00022803"/>
    </source>
</evidence>
<dbReference type="InterPro" id="IPR041166">
    <property type="entry name" value="Rubredoxin_2"/>
</dbReference>
<name>A0A179B6C8_ACIFR</name>
<proteinExistence type="predicted"/>
<dbReference type="Proteomes" id="UP000078302">
    <property type="component" value="Unassembled WGS sequence"/>
</dbReference>
<dbReference type="PANTHER" id="PTHR45586:SF1">
    <property type="entry name" value="LIPOPOLYSACCHARIDE ASSEMBLY PROTEIN B"/>
    <property type="match status" value="1"/>
</dbReference>
<dbReference type="AlphaFoldDB" id="A0A179B6C8"/>